<evidence type="ECO:0000313" key="2">
    <source>
        <dbReference type="Proteomes" id="UP000805193"/>
    </source>
</evidence>
<gene>
    <name evidence="1" type="ORF">HPB47_016546</name>
</gene>
<keyword evidence="2" id="KW-1185">Reference proteome</keyword>
<accession>A0AC60QSP4</accession>
<protein>
    <submittedName>
        <fullName evidence="1">Uncharacterized protein</fullName>
    </submittedName>
</protein>
<name>A0AC60QSP4_IXOPE</name>
<dbReference type="Proteomes" id="UP000805193">
    <property type="component" value="Unassembled WGS sequence"/>
</dbReference>
<dbReference type="EMBL" id="JABSTQ010005259">
    <property type="protein sequence ID" value="KAG0439739.1"/>
    <property type="molecule type" value="Genomic_DNA"/>
</dbReference>
<evidence type="ECO:0000313" key="1">
    <source>
        <dbReference type="EMBL" id="KAG0439739.1"/>
    </source>
</evidence>
<sequence length="174" mass="19722">MIAITSDMGAGNRAMWKGFNILAGRQSKLSCSTSHPDDLTKIIHVLVYVPHIVKHLRNHLCCMQQITLPQDIVSKHSLPSGVVHVWRFNKLIAHEKGKTFKLAPGLTETHLSEGHFDKMKVSFTVELMSHKTACAIEELVKKHVISPRALLTTWFFITVKKRFALIRSRHPDIV</sequence>
<organism evidence="1 2">
    <name type="scientific">Ixodes persulcatus</name>
    <name type="common">Taiga tick</name>
    <dbReference type="NCBI Taxonomy" id="34615"/>
    <lineage>
        <taxon>Eukaryota</taxon>
        <taxon>Metazoa</taxon>
        <taxon>Ecdysozoa</taxon>
        <taxon>Arthropoda</taxon>
        <taxon>Chelicerata</taxon>
        <taxon>Arachnida</taxon>
        <taxon>Acari</taxon>
        <taxon>Parasitiformes</taxon>
        <taxon>Ixodida</taxon>
        <taxon>Ixodoidea</taxon>
        <taxon>Ixodidae</taxon>
        <taxon>Ixodinae</taxon>
        <taxon>Ixodes</taxon>
    </lineage>
</organism>
<proteinExistence type="predicted"/>
<comment type="caution">
    <text evidence="1">The sequence shown here is derived from an EMBL/GenBank/DDBJ whole genome shotgun (WGS) entry which is preliminary data.</text>
</comment>
<reference evidence="1 2" key="1">
    <citation type="journal article" date="2020" name="Cell">
        <title>Large-Scale Comparative Analyses of Tick Genomes Elucidate Their Genetic Diversity and Vector Capacities.</title>
        <authorList>
            <consortium name="Tick Genome and Microbiome Consortium (TIGMIC)"/>
            <person name="Jia N."/>
            <person name="Wang J."/>
            <person name="Shi W."/>
            <person name="Du L."/>
            <person name="Sun Y."/>
            <person name="Zhan W."/>
            <person name="Jiang J.F."/>
            <person name="Wang Q."/>
            <person name="Zhang B."/>
            <person name="Ji P."/>
            <person name="Bell-Sakyi L."/>
            <person name="Cui X.M."/>
            <person name="Yuan T.T."/>
            <person name="Jiang B.G."/>
            <person name="Yang W.F."/>
            <person name="Lam T.T."/>
            <person name="Chang Q.C."/>
            <person name="Ding S.J."/>
            <person name="Wang X.J."/>
            <person name="Zhu J.G."/>
            <person name="Ruan X.D."/>
            <person name="Zhao L."/>
            <person name="Wei J.T."/>
            <person name="Ye R.Z."/>
            <person name="Que T.C."/>
            <person name="Du C.H."/>
            <person name="Zhou Y.H."/>
            <person name="Cheng J.X."/>
            <person name="Dai P.F."/>
            <person name="Guo W.B."/>
            <person name="Han X.H."/>
            <person name="Huang E.J."/>
            <person name="Li L.F."/>
            <person name="Wei W."/>
            <person name="Gao Y.C."/>
            <person name="Liu J.Z."/>
            <person name="Shao H.Z."/>
            <person name="Wang X."/>
            <person name="Wang C.C."/>
            <person name="Yang T.C."/>
            <person name="Huo Q.B."/>
            <person name="Li W."/>
            <person name="Chen H.Y."/>
            <person name="Chen S.E."/>
            <person name="Zhou L.G."/>
            <person name="Ni X.B."/>
            <person name="Tian J.H."/>
            <person name="Sheng Y."/>
            <person name="Liu T."/>
            <person name="Pan Y.S."/>
            <person name="Xia L.Y."/>
            <person name="Li J."/>
            <person name="Zhao F."/>
            <person name="Cao W.C."/>
        </authorList>
    </citation>
    <scope>NUCLEOTIDE SEQUENCE [LARGE SCALE GENOMIC DNA]</scope>
    <source>
        <strain evidence="1">Iper-2018</strain>
    </source>
</reference>